<sequence length="339" mass="36583">MKALVTGGAGFIGSHLVERLTHEGHHVIALDDASTGDWRNLDTVAGRSGVEFVSGSIMDADLMNRLVDSVDQVFHLAAAVGVRRILDDPIAGLRTNLRGTETVLDSALRTGTRVLVMSTSEVYGHNTADSLHEDASRVLGSPLVTRWSYAAAKALDETIAYAYWRYQGLPTVIVRPFNIVGPRQTGHYGMVIPRFVDQALRGEQLTVHGDGSQTRCFCHVSEAVDAVMALAAHPEAAGKAFNIGHPEEVSILELAQQVIALTGSSSTIRFVPYTEAYAEGFEDMHRRVPDITRARELVGFAPTLTLEPILRGVIEHRTSALAAGDAAAVRGEVRRAAVQ</sequence>
<dbReference type="EMBL" id="FZNW01000009">
    <property type="protein sequence ID" value="SNR53424.1"/>
    <property type="molecule type" value="Genomic_DNA"/>
</dbReference>
<keyword evidence="3" id="KW-0520">NAD</keyword>
<gene>
    <name evidence="6" type="ORF">SAMN06265360_10927</name>
</gene>
<comment type="cofactor">
    <cofactor evidence="1">
        <name>NAD(+)</name>
        <dbReference type="ChEBI" id="CHEBI:57540"/>
    </cofactor>
</comment>
<dbReference type="SUPFAM" id="SSF51735">
    <property type="entry name" value="NAD(P)-binding Rossmann-fold domains"/>
    <property type="match status" value="1"/>
</dbReference>
<evidence type="ECO:0000313" key="7">
    <source>
        <dbReference type="Proteomes" id="UP000198348"/>
    </source>
</evidence>
<dbReference type="RefSeq" id="WP_089301290.1">
    <property type="nucleotide sequence ID" value="NZ_FZNW01000009.1"/>
</dbReference>
<dbReference type="GO" id="GO:0005737">
    <property type="term" value="C:cytoplasm"/>
    <property type="evidence" value="ECO:0007669"/>
    <property type="project" value="TreeGrafter"/>
</dbReference>
<organism evidence="6 7">
    <name type="scientific">Haloechinothrix alba</name>
    <dbReference type="NCBI Taxonomy" id="664784"/>
    <lineage>
        <taxon>Bacteria</taxon>
        <taxon>Bacillati</taxon>
        <taxon>Actinomycetota</taxon>
        <taxon>Actinomycetes</taxon>
        <taxon>Pseudonocardiales</taxon>
        <taxon>Pseudonocardiaceae</taxon>
        <taxon>Haloechinothrix</taxon>
    </lineage>
</organism>
<feature type="domain" description="NAD-dependent epimerase/dehydratase" evidence="5">
    <location>
        <begin position="3"/>
        <end position="244"/>
    </location>
</feature>
<dbReference type="Proteomes" id="UP000198348">
    <property type="component" value="Unassembled WGS sequence"/>
</dbReference>
<reference evidence="6 7" key="1">
    <citation type="submission" date="2017-06" db="EMBL/GenBank/DDBJ databases">
        <authorList>
            <person name="Kim H.J."/>
            <person name="Triplett B.A."/>
        </authorList>
    </citation>
    <scope>NUCLEOTIDE SEQUENCE [LARGE SCALE GENOMIC DNA]</scope>
    <source>
        <strain evidence="6 7">DSM 45207</strain>
    </source>
</reference>
<keyword evidence="7" id="KW-1185">Reference proteome</keyword>
<name>A0A238X4Z9_9PSEU</name>
<accession>A0A238X4Z9</accession>
<evidence type="ECO:0000256" key="4">
    <source>
        <dbReference type="ARBA" id="ARBA00023239"/>
    </source>
</evidence>
<dbReference type="InterPro" id="IPR036291">
    <property type="entry name" value="NAD(P)-bd_dom_sf"/>
</dbReference>
<evidence type="ECO:0000256" key="1">
    <source>
        <dbReference type="ARBA" id="ARBA00001911"/>
    </source>
</evidence>
<protein>
    <submittedName>
        <fullName evidence="6">UDP-glucose 4-epimerase</fullName>
    </submittedName>
</protein>
<evidence type="ECO:0000313" key="6">
    <source>
        <dbReference type="EMBL" id="SNR53424.1"/>
    </source>
</evidence>
<keyword evidence="4" id="KW-0456">Lyase</keyword>
<dbReference type="PANTHER" id="PTHR43078:SF6">
    <property type="entry name" value="UDP-GLUCURONIC ACID DECARBOXYLASE 1"/>
    <property type="match status" value="1"/>
</dbReference>
<dbReference type="PANTHER" id="PTHR43078">
    <property type="entry name" value="UDP-GLUCURONIC ACID DECARBOXYLASE-RELATED"/>
    <property type="match status" value="1"/>
</dbReference>
<dbReference type="AlphaFoldDB" id="A0A238X4Z9"/>
<proteinExistence type="predicted"/>
<evidence type="ECO:0000256" key="2">
    <source>
        <dbReference type="ARBA" id="ARBA00022793"/>
    </source>
</evidence>
<dbReference type="GO" id="GO:0042732">
    <property type="term" value="P:D-xylose metabolic process"/>
    <property type="evidence" value="ECO:0007669"/>
    <property type="project" value="InterPro"/>
</dbReference>
<evidence type="ECO:0000256" key="3">
    <source>
        <dbReference type="ARBA" id="ARBA00023027"/>
    </source>
</evidence>
<dbReference type="OrthoDB" id="9801785at2"/>
<dbReference type="Pfam" id="PF01370">
    <property type="entry name" value="Epimerase"/>
    <property type="match status" value="1"/>
</dbReference>
<dbReference type="InterPro" id="IPR001509">
    <property type="entry name" value="Epimerase_deHydtase"/>
</dbReference>
<dbReference type="InterPro" id="IPR044516">
    <property type="entry name" value="UXS-like"/>
</dbReference>
<dbReference type="GO" id="GO:0070403">
    <property type="term" value="F:NAD+ binding"/>
    <property type="evidence" value="ECO:0007669"/>
    <property type="project" value="InterPro"/>
</dbReference>
<evidence type="ECO:0000259" key="5">
    <source>
        <dbReference type="Pfam" id="PF01370"/>
    </source>
</evidence>
<dbReference type="Gene3D" id="3.40.50.720">
    <property type="entry name" value="NAD(P)-binding Rossmann-like Domain"/>
    <property type="match status" value="1"/>
</dbReference>
<dbReference type="GO" id="GO:0048040">
    <property type="term" value="F:UDP-glucuronate decarboxylase activity"/>
    <property type="evidence" value="ECO:0007669"/>
    <property type="project" value="TreeGrafter"/>
</dbReference>
<keyword evidence="2" id="KW-0210">Decarboxylase</keyword>